<accession>A0A5B8R4V8</accession>
<dbReference type="AlphaFoldDB" id="A0A5B8R4V8"/>
<sequence>MDFLTATILSGLIYDGVKGGAMIGFDLLKSKLQGWLIDDNQIQLLVEELKEAGINEDLAPHAIERKIEEHPTLIKLLKQIKAPEYENCVVQTSHIGHNVNNNGNSTISIGDIVTTKTSE</sequence>
<dbReference type="Pfam" id="PF20701">
    <property type="entry name" value="HetE-N"/>
    <property type="match status" value="1"/>
</dbReference>
<organism evidence="1 2">
    <name type="scientific">Shewanella decolorationis</name>
    <dbReference type="NCBI Taxonomy" id="256839"/>
    <lineage>
        <taxon>Bacteria</taxon>
        <taxon>Pseudomonadati</taxon>
        <taxon>Pseudomonadota</taxon>
        <taxon>Gammaproteobacteria</taxon>
        <taxon>Alteromonadales</taxon>
        <taxon>Shewanellaceae</taxon>
        <taxon>Shewanella</taxon>
    </lineage>
</organism>
<protein>
    <submittedName>
        <fullName evidence="1">Uncharacterized protein</fullName>
    </submittedName>
</protein>
<name>A0A5B8R4V8_9GAMM</name>
<reference evidence="1 2" key="1">
    <citation type="journal article" date="2019" name="Ecotoxicol. Environ. Saf.">
        <title>Microbial characterization of heavy metal resistant bacterial strains isolated from an electroplating wastewater treatment plant.</title>
        <authorList>
            <person name="Cai X."/>
            <person name="Zheng X."/>
            <person name="Zhang D."/>
            <person name="Iqbal W."/>
            <person name="Liu C."/>
            <person name="Yang B."/>
            <person name="Zhao X."/>
            <person name="Lu X."/>
            <person name="Mao Y."/>
        </authorList>
    </citation>
    <scope>NUCLEOTIDE SEQUENCE [LARGE SCALE GENOMIC DNA]</scope>
    <source>
        <strain evidence="1 2">Ni1-3</strain>
    </source>
</reference>
<evidence type="ECO:0000313" key="2">
    <source>
        <dbReference type="Proteomes" id="UP000321124"/>
    </source>
</evidence>
<evidence type="ECO:0000313" key="1">
    <source>
        <dbReference type="EMBL" id="QDZ92771.1"/>
    </source>
</evidence>
<dbReference type="EMBL" id="CP031775">
    <property type="protein sequence ID" value="QDZ92771.1"/>
    <property type="molecule type" value="Genomic_DNA"/>
</dbReference>
<gene>
    <name evidence="1" type="ORF">D0436_21165</name>
</gene>
<proteinExistence type="predicted"/>
<dbReference type="KEGG" id="sdeo:D0436_21165"/>
<dbReference type="RefSeq" id="WP_208660586.1">
    <property type="nucleotide sequence ID" value="NZ_CP031775.2"/>
</dbReference>
<dbReference type="Proteomes" id="UP000321124">
    <property type="component" value="Chromosome"/>
</dbReference>